<accession>A0ABR7EHS6</accession>
<dbReference type="CDD" id="cd00090">
    <property type="entry name" value="HTH_ARSR"/>
    <property type="match status" value="1"/>
</dbReference>
<comment type="caution">
    <text evidence="4">The sequence shown here is derived from an EMBL/GenBank/DDBJ whole genome shotgun (WGS) entry which is preliminary data.</text>
</comment>
<dbReference type="InterPro" id="IPR036388">
    <property type="entry name" value="WH-like_DNA-bd_sf"/>
</dbReference>
<dbReference type="Pfam" id="PF00480">
    <property type="entry name" value="ROK"/>
    <property type="match status" value="1"/>
</dbReference>
<keyword evidence="3" id="KW-0859">Xylose metabolism</keyword>
<dbReference type="Proteomes" id="UP000606889">
    <property type="component" value="Unassembled WGS sequence"/>
</dbReference>
<name>A0ABR7EHS6_9FIRM</name>
<reference evidence="4 5" key="1">
    <citation type="submission" date="2020-08" db="EMBL/GenBank/DDBJ databases">
        <title>Genome public.</title>
        <authorList>
            <person name="Liu C."/>
            <person name="Sun Q."/>
        </authorList>
    </citation>
    <scope>NUCLEOTIDE SEQUENCE [LARGE SCALE GENOMIC DNA]</scope>
    <source>
        <strain evidence="4 5">NSJ-35</strain>
    </source>
</reference>
<evidence type="ECO:0000313" key="5">
    <source>
        <dbReference type="Proteomes" id="UP000606889"/>
    </source>
</evidence>
<dbReference type="RefSeq" id="WP_186858754.1">
    <property type="nucleotide sequence ID" value="NZ_JACOON010000007.1"/>
</dbReference>
<organism evidence="4 5">
    <name type="scientific">Christensenella tenuis</name>
    <dbReference type="NCBI Taxonomy" id="2763033"/>
    <lineage>
        <taxon>Bacteria</taxon>
        <taxon>Bacillati</taxon>
        <taxon>Bacillota</taxon>
        <taxon>Clostridia</taxon>
        <taxon>Christensenellales</taxon>
        <taxon>Christensenellaceae</taxon>
        <taxon>Christensenella</taxon>
    </lineage>
</organism>
<dbReference type="SUPFAM" id="SSF46785">
    <property type="entry name" value="Winged helix' DNA-binding domain"/>
    <property type="match status" value="1"/>
</dbReference>
<dbReference type="PANTHER" id="PTHR18964:SF149">
    <property type="entry name" value="BIFUNCTIONAL UDP-N-ACETYLGLUCOSAMINE 2-EPIMERASE_N-ACETYLMANNOSAMINE KINASE"/>
    <property type="match status" value="1"/>
</dbReference>
<dbReference type="SUPFAM" id="SSF53067">
    <property type="entry name" value="Actin-like ATPase domain"/>
    <property type="match status" value="1"/>
</dbReference>
<protein>
    <submittedName>
        <fullName evidence="4">ROK family transcriptional regulator</fullName>
    </submittedName>
</protein>
<dbReference type="InterPro" id="IPR000600">
    <property type="entry name" value="ROK"/>
</dbReference>
<comment type="function">
    <text evidence="1">Transcriptional repressor of xylose-utilizing enzymes.</text>
</comment>
<dbReference type="Gene3D" id="1.10.10.10">
    <property type="entry name" value="Winged helix-like DNA-binding domain superfamily/Winged helix DNA-binding domain"/>
    <property type="match status" value="1"/>
</dbReference>
<dbReference type="PANTHER" id="PTHR18964">
    <property type="entry name" value="ROK (REPRESSOR, ORF, KINASE) FAMILY"/>
    <property type="match status" value="1"/>
</dbReference>
<evidence type="ECO:0000256" key="2">
    <source>
        <dbReference type="ARBA" id="ARBA00006479"/>
    </source>
</evidence>
<dbReference type="InterPro" id="IPR036390">
    <property type="entry name" value="WH_DNA-bd_sf"/>
</dbReference>
<proteinExistence type="inferred from homology"/>
<evidence type="ECO:0000313" key="4">
    <source>
        <dbReference type="EMBL" id="MBC5649316.1"/>
    </source>
</evidence>
<evidence type="ECO:0000256" key="3">
    <source>
        <dbReference type="ARBA" id="ARBA00022629"/>
    </source>
</evidence>
<dbReference type="InterPro" id="IPR043129">
    <property type="entry name" value="ATPase_NBD"/>
</dbReference>
<comment type="similarity">
    <text evidence="2">Belongs to the ROK (NagC/XylR) family.</text>
</comment>
<evidence type="ECO:0000256" key="1">
    <source>
        <dbReference type="ARBA" id="ARBA00002486"/>
    </source>
</evidence>
<gene>
    <name evidence="4" type="ORF">H8S18_13295</name>
</gene>
<keyword evidence="3" id="KW-0119">Carbohydrate metabolism</keyword>
<keyword evidence="5" id="KW-1185">Reference proteome</keyword>
<dbReference type="EMBL" id="JACOON010000007">
    <property type="protein sequence ID" value="MBC5649316.1"/>
    <property type="molecule type" value="Genomic_DNA"/>
</dbReference>
<sequence length="376" mass="42018">MNDRKVSTIELKKMNRSKIFRYLYKREPQSKQDIAYALRMSFPTVAQNIKELQEQGLIVDAGMFESTGGRKAQAIVYNAEARYAVGLDVTRNHIGGVVIDLGCNIKTNLRIKCPFENTPVYFKKVAEFTNDMISGLQIEKEKILGVGISVPAIVSEDRSEMTYSPLLGMRKGNLESFKQYLDFPCVLNNDANAAGFAEIWNKKESVDMVYLSLNNSVGGCIILNNTVNFGKNQRGGEFGHITIVPNGKTCYCGQRGCMDVYCNAKILSNATNGNLERFFYEIRNGSERHLKIWKTYLNHLAVGVNDLRMAFDCDIVIGGYVGAQMGAEEIRQLRGLVAERNTFEFDGSYVKGCSYKSEATAVGGALYYVDQFLNSI</sequence>
<dbReference type="Gene3D" id="3.30.420.40">
    <property type="match status" value="2"/>
</dbReference>
<dbReference type="InterPro" id="IPR011991">
    <property type="entry name" value="ArsR-like_HTH"/>
</dbReference>